<feature type="domain" description="PAS" evidence="8">
    <location>
        <begin position="291"/>
        <end position="346"/>
    </location>
</feature>
<dbReference type="InterPro" id="IPR013656">
    <property type="entry name" value="PAS_4"/>
</dbReference>
<dbReference type="PRINTS" id="PR00344">
    <property type="entry name" value="BCTRLSENSOR"/>
</dbReference>
<dbReference type="Pfam" id="PF13426">
    <property type="entry name" value="PAS_9"/>
    <property type="match status" value="2"/>
</dbReference>
<dbReference type="InterPro" id="IPR004358">
    <property type="entry name" value="Sig_transdc_His_kin-like_C"/>
</dbReference>
<dbReference type="NCBIfam" id="TIGR00229">
    <property type="entry name" value="sensory_box"/>
    <property type="match status" value="4"/>
</dbReference>
<dbReference type="EC" id="2.7.13.3" evidence="2"/>
<dbReference type="PROSITE" id="PS50113">
    <property type="entry name" value="PAC"/>
    <property type="match status" value="4"/>
</dbReference>
<evidence type="ECO:0000259" key="9">
    <source>
        <dbReference type="PROSITE" id="PS50113"/>
    </source>
</evidence>
<keyword evidence="6" id="KW-0175">Coiled coil</keyword>
<dbReference type="SMART" id="SM00091">
    <property type="entry name" value="PAS"/>
    <property type="match status" value="4"/>
</dbReference>
<keyword evidence="4" id="KW-0808">Transferase</keyword>
<dbReference type="PANTHER" id="PTHR43304:SF1">
    <property type="entry name" value="PAC DOMAIN-CONTAINING PROTEIN"/>
    <property type="match status" value="1"/>
</dbReference>
<evidence type="ECO:0000259" key="8">
    <source>
        <dbReference type="PROSITE" id="PS50112"/>
    </source>
</evidence>
<gene>
    <name evidence="10" type="ORF">ASZ90_010463</name>
</gene>
<name>A0A0W8FFY6_9ZZZZ</name>
<dbReference type="AlphaFoldDB" id="A0A0W8FFY6"/>
<keyword evidence="5 10" id="KW-0418">Kinase</keyword>
<dbReference type="InterPro" id="IPR000014">
    <property type="entry name" value="PAS"/>
</dbReference>
<dbReference type="SUPFAM" id="SSF55874">
    <property type="entry name" value="ATPase domain of HSP90 chaperone/DNA topoisomerase II/histidine kinase"/>
    <property type="match status" value="1"/>
</dbReference>
<dbReference type="Pfam" id="PF00512">
    <property type="entry name" value="HisKA"/>
    <property type="match status" value="1"/>
</dbReference>
<protein>
    <recommendedName>
        <fullName evidence="2">histidine kinase</fullName>
        <ecNumber evidence="2">2.7.13.3</ecNumber>
    </recommendedName>
</protein>
<dbReference type="InterPro" id="IPR036097">
    <property type="entry name" value="HisK_dim/P_sf"/>
</dbReference>
<dbReference type="Pfam" id="PF08448">
    <property type="entry name" value="PAS_4"/>
    <property type="match status" value="1"/>
</dbReference>
<dbReference type="PROSITE" id="PS50112">
    <property type="entry name" value="PAS"/>
    <property type="match status" value="4"/>
</dbReference>
<dbReference type="EMBL" id="LNQE01001255">
    <property type="protein sequence ID" value="KUG19808.1"/>
    <property type="molecule type" value="Genomic_DNA"/>
</dbReference>
<evidence type="ECO:0000256" key="3">
    <source>
        <dbReference type="ARBA" id="ARBA00022553"/>
    </source>
</evidence>
<dbReference type="SUPFAM" id="SSF55785">
    <property type="entry name" value="PYP-like sensor domain (PAS domain)"/>
    <property type="match status" value="5"/>
</dbReference>
<feature type="domain" description="PAC" evidence="9">
    <location>
        <begin position="81"/>
        <end position="134"/>
    </location>
</feature>
<dbReference type="PANTHER" id="PTHR43304">
    <property type="entry name" value="PHYTOCHROME-LIKE PROTEIN CPH1"/>
    <property type="match status" value="1"/>
</dbReference>
<evidence type="ECO:0000256" key="1">
    <source>
        <dbReference type="ARBA" id="ARBA00000085"/>
    </source>
</evidence>
<dbReference type="SMART" id="SM00086">
    <property type="entry name" value="PAC"/>
    <property type="match status" value="4"/>
</dbReference>
<feature type="domain" description="PAC" evidence="9">
    <location>
        <begin position="484"/>
        <end position="536"/>
    </location>
</feature>
<dbReference type="Gene3D" id="3.30.450.20">
    <property type="entry name" value="PAS domain"/>
    <property type="match status" value="5"/>
</dbReference>
<comment type="caution">
    <text evidence="10">The sequence shown here is derived from an EMBL/GenBank/DDBJ whole genome shotgun (WGS) entry which is preliminary data.</text>
</comment>
<evidence type="ECO:0000259" key="7">
    <source>
        <dbReference type="PROSITE" id="PS50109"/>
    </source>
</evidence>
<feature type="coiled-coil region" evidence="6">
    <location>
        <begin position="680"/>
        <end position="714"/>
    </location>
</feature>
<dbReference type="FunFam" id="3.30.565.10:FF:000006">
    <property type="entry name" value="Sensor histidine kinase WalK"/>
    <property type="match status" value="1"/>
</dbReference>
<feature type="domain" description="PAS" evidence="8">
    <location>
        <begin position="411"/>
        <end position="481"/>
    </location>
</feature>
<organism evidence="10">
    <name type="scientific">hydrocarbon metagenome</name>
    <dbReference type="NCBI Taxonomy" id="938273"/>
    <lineage>
        <taxon>unclassified sequences</taxon>
        <taxon>metagenomes</taxon>
        <taxon>ecological metagenomes</taxon>
    </lineage>
</organism>
<dbReference type="Gene3D" id="3.30.565.10">
    <property type="entry name" value="Histidine kinase-like ATPase, C-terminal domain"/>
    <property type="match status" value="1"/>
</dbReference>
<keyword evidence="3" id="KW-0597">Phosphoprotein</keyword>
<feature type="domain" description="PAS" evidence="8">
    <location>
        <begin position="2"/>
        <end position="77"/>
    </location>
</feature>
<feature type="domain" description="PAS" evidence="8">
    <location>
        <begin position="537"/>
        <end position="592"/>
    </location>
</feature>
<evidence type="ECO:0000256" key="5">
    <source>
        <dbReference type="ARBA" id="ARBA00022777"/>
    </source>
</evidence>
<dbReference type="InterPro" id="IPR013655">
    <property type="entry name" value="PAS_fold_3"/>
</dbReference>
<accession>A0A0W8FFY6</accession>
<feature type="coiled-coil region" evidence="6">
    <location>
        <begin position="129"/>
        <end position="177"/>
    </location>
</feature>
<dbReference type="Pfam" id="PF08447">
    <property type="entry name" value="PAS_3"/>
    <property type="match status" value="1"/>
</dbReference>
<dbReference type="InterPro" id="IPR005467">
    <property type="entry name" value="His_kinase_dom"/>
</dbReference>
<dbReference type="CDD" id="cd00082">
    <property type="entry name" value="HisKA"/>
    <property type="match status" value="1"/>
</dbReference>
<dbReference type="SUPFAM" id="SSF47384">
    <property type="entry name" value="Homodimeric domain of signal transducing histidine kinase"/>
    <property type="match status" value="1"/>
</dbReference>
<dbReference type="InterPro" id="IPR036890">
    <property type="entry name" value="HATPase_C_sf"/>
</dbReference>
<evidence type="ECO:0000256" key="6">
    <source>
        <dbReference type="SAM" id="Coils"/>
    </source>
</evidence>
<dbReference type="InterPro" id="IPR000700">
    <property type="entry name" value="PAS-assoc_C"/>
</dbReference>
<feature type="domain" description="PAC" evidence="9">
    <location>
        <begin position="362"/>
        <end position="414"/>
    </location>
</feature>
<dbReference type="InterPro" id="IPR035965">
    <property type="entry name" value="PAS-like_dom_sf"/>
</dbReference>
<dbReference type="CDD" id="cd00130">
    <property type="entry name" value="PAS"/>
    <property type="match status" value="4"/>
</dbReference>
<dbReference type="SMART" id="SM00387">
    <property type="entry name" value="HATPase_c"/>
    <property type="match status" value="1"/>
</dbReference>
<dbReference type="Pfam" id="PF02518">
    <property type="entry name" value="HATPase_c"/>
    <property type="match status" value="1"/>
</dbReference>
<comment type="catalytic activity">
    <reaction evidence="1">
        <text>ATP + protein L-histidine = ADP + protein N-phospho-L-histidine.</text>
        <dbReference type="EC" id="2.7.13.3"/>
    </reaction>
</comment>
<dbReference type="Gene3D" id="1.10.287.130">
    <property type="match status" value="1"/>
</dbReference>
<dbReference type="InterPro" id="IPR001610">
    <property type="entry name" value="PAC"/>
</dbReference>
<dbReference type="InterPro" id="IPR052162">
    <property type="entry name" value="Sensor_kinase/Photoreceptor"/>
</dbReference>
<proteinExistence type="predicted"/>
<evidence type="ECO:0000313" key="10">
    <source>
        <dbReference type="EMBL" id="KUG19808.1"/>
    </source>
</evidence>
<dbReference type="InterPro" id="IPR003594">
    <property type="entry name" value="HATPase_dom"/>
</dbReference>
<feature type="domain" description="Histidine kinase" evidence="7">
    <location>
        <begin position="717"/>
        <end position="931"/>
    </location>
</feature>
<evidence type="ECO:0000256" key="4">
    <source>
        <dbReference type="ARBA" id="ARBA00022679"/>
    </source>
</evidence>
<dbReference type="InterPro" id="IPR003661">
    <property type="entry name" value="HisK_dim/P_dom"/>
</dbReference>
<dbReference type="GO" id="GO:0000155">
    <property type="term" value="F:phosphorelay sensor kinase activity"/>
    <property type="evidence" value="ECO:0007669"/>
    <property type="project" value="InterPro"/>
</dbReference>
<dbReference type="PROSITE" id="PS50109">
    <property type="entry name" value="HIS_KIN"/>
    <property type="match status" value="1"/>
</dbReference>
<feature type="domain" description="PAC" evidence="9">
    <location>
        <begin position="608"/>
        <end position="660"/>
    </location>
</feature>
<reference evidence="10" key="1">
    <citation type="journal article" date="2015" name="Proc. Natl. Acad. Sci. U.S.A.">
        <title>Networks of energetic and metabolic interactions define dynamics in microbial communities.</title>
        <authorList>
            <person name="Embree M."/>
            <person name="Liu J.K."/>
            <person name="Al-Bassam M.M."/>
            <person name="Zengler K."/>
        </authorList>
    </citation>
    <scope>NUCLEOTIDE SEQUENCE</scope>
</reference>
<dbReference type="SMART" id="SM00388">
    <property type="entry name" value="HisKA"/>
    <property type="match status" value="1"/>
</dbReference>
<evidence type="ECO:0000256" key="2">
    <source>
        <dbReference type="ARBA" id="ARBA00012438"/>
    </source>
</evidence>
<sequence>MSEEHLREVIRATGAGYYEHAADLSSGWISERCAEILGFAPEEMPQYPDFAGWLTERIHQEDRPEATGRMADLLAGRIQRFEQEYRIRAKDGSWRWVRAITAAVQRDAEGRPRCVAGLLFDISGRKKANEEFREAKDHLETRVKERMAEPEQTNRRLSEEIARRREAEEAVEAEQRRFYDVLETLPAYLVLLTPDYHVSHANRFFRERFGESGGRRCFEYLFGRSEPCENCETYTVLKTGAPHEWEWLGPDGRNYHIFDYPFTDTDGSTLIMEMGIDITGHKQVEEALRLANAYNRSLLEASLDPLVTISPEGKITDVNDATVQATGYSREDLIGTDFSGYFTEPERAKAGYERVFRDGAVRDYELRIRHRNGRITPVLYNATVFLDESGEVAGVFAAARDITERKQAEEEWSRLAAIVDSSDDAIIGKSLDGIITSWNFGAEKLYGYTAREAVGRHVSLLLPPAHADDIDQILEKVRQGEPLLHYETVRMSKGGNLVEVSLAISPIRDREGRLVGASTIARDVTERRRAEETVRLANAYNRSLLEASLDPLVTISPEGKITDVNDATVQVTGYSREDLIGTDFSGYFTEPERAKAGYERVFRDGAVRDYELRIRHRNGRITPVLYNATVFLDDSGEVAGVFAAARDITERKRAEEALMKSYRELDERVKERTAELLVANQHLEKEIAEHKATADELSRKSQELERSNLELQQFAYVASHDLQEPLRAISGFTELLEKRYKGHIDERADKYIHFIVEGTKQMDQIIHDLLAYSRVQTSTHEFGLIDANKALDQALLNLHSAIQDKKAIITHDPLPEIFADGTQITQVFQNLIGNALKFQRPGIAPKVHISATRAEGRWIFSVADNGIGIEPRFADRIFLIFQRLHAKGEYEGTGIGLAICKRIIERHGGEITVQSVPGEGTTFFFSIPNNNEESTP</sequence>